<name>A0A0E9R8P6_ANGAN</name>
<proteinExistence type="predicted"/>
<protein>
    <submittedName>
        <fullName evidence="1">Uncharacterized protein</fullName>
    </submittedName>
</protein>
<reference evidence="1" key="2">
    <citation type="journal article" date="2015" name="Fish Shellfish Immunol.">
        <title>Early steps in the European eel (Anguilla anguilla)-Vibrio vulnificus interaction in the gills: Role of the RtxA13 toxin.</title>
        <authorList>
            <person name="Callol A."/>
            <person name="Pajuelo D."/>
            <person name="Ebbesson L."/>
            <person name="Teles M."/>
            <person name="MacKenzie S."/>
            <person name="Amaro C."/>
        </authorList>
    </citation>
    <scope>NUCLEOTIDE SEQUENCE</scope>
</reference>
<organism evidence="1">
    <name type="scientific">Anguilla anguilla</name>
    <name type="common">European freshwater eel</name>
    <name type="synonym">Muraena anguilla</name>
    <dbReference type="NCBI Taxonomy" id="7936"/>
    <lineage>
        <taxon>Eukaryota</taxon>
        <taxon>Metazoa</taxon>
        <taxon>Chordata</taxon>
        <taxon>Craniata</taxon>
        <taxon>Vertebrata</taxon>
        <taxon>Euteleostomi</taxon>
        <taxon>Actinopterygii</taxon>
        <taxon>Neopterygii</taxon>
        <taxon>Teleostei</taxon>
        <taxon>Anguilliformes</taxon>
        <taxon>Anguillidae</taxon>
        <taxon>Anguilla</taxon>
    </lineage>
</organism>
<sequence length="29" mass="3516">MTDTTMFIWFPFWSLSRPLLWQIAILSTL</sequence>
<evidence type="ECO:0000313" key="1">
    <source>
        <dbReference type="EMBL" id="JAH25469.1"/>
    </source>
</evidence>
<dbReference type="AlphaFoldDB" id="A0A0E9R8P6"/>
<dbReference type="EMBL" id="GBXM01083108">
    <property type="protein sequence ID" value="JAH25469.1"/>
    <property type="molecule type" value="Transcribed_RNA"/>
</dbReference>
<reference evidence="1" key="1">
    <citation type="submission" date="2014-11" db="EMBL/GenBank/DDBJ databases">
        <authorList>
            <person name="Amaro Gonzalez C."/>
        </authorList>
    </citation>
    <scope>NUCLEOTIDE SEQUENCE</scope>
</reference>
<accession>A0A0E9R8P6</accession>